<dbReference type="EMBL" id="JANCMW010000008">
    <property type="protein sequence ID" value="MDF0751289.1"/>
    <property type="molecule type" value="Genomic_DNA"/>
</dbReference>
<dbReference type="InterPro" id="IPR018247">
    <property type="entry name" value="EF_Hand_1_Ca_BS"/>
</dbReference>
<gene>
    <name evidence="1" type="ORF">NLU14_13750</name>
</gene>
<evidence type="ECO:0000313" key="2">
    <source>
        <dbReference type="Proteomes" id="UP001143391"/>
    </source>
</evidence>
<dbReference type="Proteomes" id="UP001143391">
    <property type="component" value="Unassembled WGS sequence"/>
</dbReference>
<name>A0ABT5YC73_9GAMM</name>
<dbReference type="RefSeq" id="WP_275707473.1">
    <property type="nucleotide sequence ID" value="NZ_JANCMW010000008.1"/>
</dbReference>
<dbReference type="PROSITE" id="PS00018">
    <property type="entry name" value="EF_HAND_1"/>
    <property type="match status" value="1"/>
</dbReference>
<evidence type="ECO:0008006" key="3">
    <source>
        <dbReference type="Google" id="ProtNLM"/>
    </source>
</evidence>
<reference evidence="1" key="1">
    <citation type="submission" date="2022-07" db="EMBL/GenBank/DDBJ databases">
        <title>Marinobacter iranensis a new bacterium isolate from a hipersaline lake in Iran.</title>
        <authorList>
            <person name="Mohammad A.M.A."/>
            <person name="Cristina S.-P."/>
            <person name="Antonio V."/>
        </authorList>
    </citation>
    <scope>NUCLEOTIDE SEQUENCE</scope>
    <source>
        <strain evidence="1">71-i</strain>
    </source>
</reference>
<proteinExistence type="predicted"/>
<protein>
    <recommendedName>
        <fullName evidence="3">EF-hand domain-containing protein</fullName>
    </recommendedName>
</protein>
<organism evidence="1 2">
    <name type="scientific">Marinobacter iranensis</name>
    <dbReference type="NCBI Taxonomy" id="2962607"/>
    <lineage>
        <taxon>Bacteria</taxon>
        <taxon>Pseudomonadati</taxon>
        <taxon>Pseudomonadota</taxon>
        <taxon>Gammaproteobacteria</taxon>
        <taxon>Pseudomonadales</taxon>
        <taxon>Marinobacteraceae</taxon>
        <taxon>Marinobacter</taxon>
    </lineage>
</organism>
<evidence type="ECO:0000313" key="1">
    <source>
        <dbReference type="EMBL" id="MDF0751289.1"/>
    </source>
</evidence>
<comment type="caution">
    <text evidence="1">The sequence shown here is derived from an EMBL/GenBank/DDBJ whole genome shotgun (WGS) entry which is preliminary data.</text>
</comment>
<keyword evidence="2" id="KW-1185">Reference proteome</keyword>
<accession>A0ABT5YC73</accession>
<sequence>MASQKYSAMSVLTNSHRLRFLVALCILFVLWWVLLGVVEREATRAEQEGARLMLNQIRSVLVVKGAEIRLKEGPDFRAWAGRNPFHWFQSKPARYGGVCREGQPEPGQWCFRPLQAGDKGYKNDTAGVSGQVIFQPRQPITIGERQGSGTTPLAWVVAVEFTDSNGNGRLDEADLQSRLRLQPVEMENGNERAKN</sequence>